<organism evidence="8 9">
    <name type="scientific">Helicobacter marmotae</name>
    <dbReference type="NCBI Taxonomy" id="152490"/>
    <lineage>
        <taxon>Bacteria</taxon>
        <taxon>Pseudomonadati</taxon>
        <taxon>Campylobacterota</taxon>
        <taxon>Epsilonproteobacteria</taxon>
        <taxon>Campylobacterales</taxon>
        <taxon>Helicobacteraceae</taxon>
        <taxon>Helicobacter</taxon>
    </lineage>
</organism>
<comment type="similarity">
    <text evidence="2 7">Belongs to the FPP/GGPP synthase family.</text>
</comment>
<dbReference type="PROSITE" id="PS00444">
    <property type="entry name" value="POLYPRENYL_SYNTHASE_2"/>
    <property type="match status" value="1"/>
</dbReference>
<dbReference type="AlphaFoldDB" id="A0A3D8I2L9"/>
<sequence length="290" mass="32659">MQHNITEILKDFEVFLNESAPKIPSFHTHYEQALWEMMKNGGKRFRPALLFCVLNALSPQLLKNAFLPALALECIHTYSLIHDDLPCMDNAPLRRNHPTLHTKYNQTLALLVGDGLNTYAFALLSQARLDPNIRLKLIYALANDAGISGMVLGQVLDCEFENTPLSLEKLKIIHLNKTAKLIATSLQFGALIANASPKLTLALYEFGLELGVYFQLRDDIIDTCLNANQAGKTTQNDINKNSYVNLLGLQEAKIEFVRQKRELENKILSFDNAIASNLNALLKDYFKEIE</sequence>
<comment type="caution">
    <text evidence="8">The sequence shown here is derived from an EMBL/GenBank/DDBJ whole genome shotgun (WGS) entry which is preliminary data.</text>
</comment>
<keyword evidence="6" id="KW-0414">Isoprene biosynthesis</keyword>
<dbReference type="PANTHER" id="PTHR43281">
    <property type="entry name" value="FARNESYL DIPHOSPHATE SYNTHASE"/>
    <property type="match status" value="1"/>
</dbReference>
<proteinExistence type="inferred from homology"/>
<keyword evidence="5" id="KW-0460">Magnesium</keyword>
<dbReference type="CDD" id="cd00685">
    <property type="entry name" value="Trans_IPPS_HT"/>
    <property type="match status" value="1"/>
</dbReference>
<evidence type="ECO:0000313" key="8">
    <source>
        <dbReference type="EMBL" id="RDU58861.1"/>
    </source>
</evidence>
<dbReference type="Gene3D" id="1.10.600.10">
    <property type="entry name" value="Farnesyl Diphosphate Synthase"/>
    <property type="match status" value="1"/>
</dbReference>
<dbReference type="InterPro" id="IPR008949">
    <property type="entry name" value="Isoprenoid_synthase_dom_sf"/>
</dbReference>
<dbReference type="Pfam" id="PF00348">
    <property type="entry name" value="polyprenyl_synt"/>
    <property type="match status" value="1"/>
</dbReference>
<evidence type="ECO:0000256" key="3">
    <source>
        <dbReference type="ARBA" id="ARBA00022679"/>
    </source>
</evidence>
<evidence type="ECO:0000256" key="6">
    <source>
        <dbReference type="ARBA" id="ARBA00023229"/>
    </source>
</evidence>
<dbReference type="GO" id="GO:0004659">
    <property type="term" value="F:prenyltransferase activity"/>
    <property type="evidence" value="ECO:0007669"/>
    <property type="project" value="InterPro"/>
</dbReference>
<dbReference type="EMBL" id="NXLR01000031">
    <property type="protein sequence ID" value="RDU58861.1"/>
    <property type="molecule type" value="Genomic_DNA"/>
</dbReference>
<evidence type="ECO:0000256" key="5">
    <source>
        <dbReference type="ARBA" id="ARBA00022842"/>
    </source>
</evidence>
<dbReference type="GO" id="GO:0016114">
    <property type="term" value="P:terpenoid biosynthetic process"/>
    <property type="evidence" value="ECO:0007669"/>
    <property type="project" value="UniProtKB-ARBA"/>
</dbReference>
<evidence type="ECO:0000256" key="4">
    <source>
        <dbReference type="ARBA" id="ARBA00022723"/>
    </source>
</evidence>
<evidence type="ECO:0000313" key="9">
    <source>
        <dbReference type="Proteomes" id="UP000256599"/>
    </source>
</evidence>
<dbReference type="FunFam" id="1.10.600.10:FF:000001">
    <property type="entry name" value="Geranylgeranyl diphosphate synthase"/>
    <property type="match status" value="1"/>
</dbReference>
<name>A0A3D8I2L9_9HELI</name>
<dbReference type="Proteomes" id="UP000256599">
    <property type="component" value="Unassembled WGS sequence"/>
</dbReference>
<dbReference type="SFLD" id="SFLDS00005">
    <property type="entry name" value="Isoprenoid_Synthase_Type_I"/>
    <property type="match status" value="1"/>
</dbReference>
<comment type="cofactor">
    <cofactor evidence="1">
        <name>Mg(2+)</name>
        <dbReference type="ChEBI" id="CHEBI:18420"/>
    </cofactor>
</comment>
<protein>
    <submittedName>
        <fullName evidence="8">Polyprenyl synthetase family protein</fullName>
    </submittedName>
</protein>
<dbReference type="SUPFAM" id="SSF48576">
    <property type="entry name" value="Terpenoid synthases"/>
    <property type="match status" value="1"/>
</dbReference>
<keyword evidence="4" id="KW-0479">Metal-binding</keyword>
<dbReference type="OrthoDB" id="9805316at2"/>
<dbReference type="SFLD" id="SFLDG01017">
    <property type="entry name" value="Polyprenyl_Transferase_Like"/>
    <property type="match status" value="1"/>
</dbReference>
<gene>
    <name evidence="8" type="ORF">CQA63_09005</name>
</gene>
<dbReference type="GO" id="GO:0046872">
    <property type="term" value="F:metal ion binding"/>
    <property type="evidence" value="ECO:0007669"/>
    <property type="project" value="UniProtKB-KW"/>
</dbReference>
<evidence type="ECO:0000256" key="1">
    <source>
        <dbReference type="ARBA" id="ARBA00001946"/>
    </source>
</evidence>
<dbReference type="PANTHER" id="PTHR43281:SF1">
    <property type="entry name" value="FARNESYL DIPHOSPHATE SYNTHASE"/>
    <property type="match status" value="1"/>
</dbReference>
<keyword evidence="3 7" id="KW-0808">Transferase</keyword>
<keyword evidence="9" id="KW-1185">Reference proteome</keyword>
<dbReference type="InterPro" id="IPR000092">
    <property type="entry name" value="Polyprenyl_synt"/>
</dbReference>
<accession>A0A3D8I2L9</accession>
<reference evidence="8 9" key="1">
    <citation type="submission" date="2018-04" db="EMBL/GenBank/DDBJ databases">
        <title>Novel Campyloabacter and Helicobacter Species and Strains.</title>
        <authorList>
            <person name="Mannion A.J."/>
            <person name="Shen Z."/>
            <person name="Fox J.G."/>
        </authorList>
    </citation>
    <scope>NUCLEOTIDE SEQUENCE [LARGE SCALE GENOMIC DNA]</scope>
    <source>
        <strain evidence="8 9">MIT 98-6070</strain>
    </source>
</reference>
<dbReference type="InterPro" id="IPR033749">
    <property type="entry name" value="Polyprenyl_synt_CS"/>
</dbReference>
<dbReference type="RefSeq" id="WP_104700625.1">
    <property type="nucleotide sequence ID" value="NZ_FZPP01000043.1"/>
</dbReference>
<evidence type="ECO:0000256" key="2">
    <source>
        <dbReference type="ARBA" id="ARBA00006706"/>
    </source>
</evidence>
<evidence type="ECO:0000256" key="7">
    <source>
        <dbReference type="RuleBase" id="RU004466"/>
    </source>
</evidence>